<feature type="domain" description="HpcH/HpaI aldolase/citrate lyase" evidence="6">
    <location>
        <begin position="1"/>
        <end position="185"/>
    </location>
</feature>
<organism evidence="7 8">
    <name type="scientific">Bordetella genomosp. 5</name>
    <dbReference type="NCBI Taxonomy" id="1395608"/>
    <lineage>
        <taxon>Bacteria</taxon>
        <taxon>Pseudomonadati</taxon>
        <taxon>Pseudomonadota</taxon>
        <taxon>Betaproteobacteria</taxon>
        <taxon>Burkholderiales</taxon>
        <taxon>Alcaligenaceae</taxon>
        <taxon>Bordetella</taxon>
    </lineage>
</organism>
<accession>A0A261TT04</accession>
<evidence type="ECO:0000256" key="4">
    <source>
        <dbReference type="PIRSR" id="PIRSR015582-1"/>
    </source>
</evidence>
<proteinExistence type="predicted"/>
<keyword evidence="3 5" id="KW-0460">Magnesium</keyword>
<keyword evidence="7" id="KW-0456">Lyase</keyword>
<reference evidence="7 8" key="1">
    <citation type="submission" date="2017-05" db="EMBL/GenBank/DDBJ databases">
        <title>Complete and WGS of Bordetella genogroups.</title>
        <authorList>
            <person name="Spilker T."/>
            <person name="LiPuma J."/>
        </authorList>
    </citation>
    <scope>NUCLEOTIDE SEQUENCE [LARGE SCALE GENOMIC DNA]</scope>
    <source>
        <strain evidence="7 8">AU10456</strain>
    </source>
</reference>
<dbReference type="EMBL" id="NEVP01000006">
    <property type="protein sequence ID" value="OZI52282.1"/>
    <property type="molecule type" value="Genomic_DNA"/>
</dbReference>
<dbReference type="InterPro" id="IPR040442">
    <property type="entry name" value="Pyrv_kinase-like_dom_sf"/>
</dbReference>
<keyword evidence="2 5" id="KW-0479">Metal-binding</keyword>
<dbReference type="InterPro" id="IPR015813">
    <property type="entry name" value="Pyrv/PenolPyrv_kinase-like_dom"/>
</dbReference>
<dbReference type="SUPFAM" id="SSF51621">
    <property type="entry name" value="Phosphoenolpyruvate/pyruvate domain"/>
    <property type="match status" value="1"/>
</dbReference>
<evidence type="ECO:0000256" key="5">
    <source>
        <dbReference type="PIRSR" id="PIRSR015582-2"/>
    </source>
</evidence>
<name>A0A261TT04_9BORD</name>
<dbReference type="OrthoDB" id="6427869at2"/>
<dbReference type="GO" id="GO:0016829">
    <property type="term" value="F:lyase activity"/>
    <property type="evidence" value="ECO:0007669"/>
    <property type="project" value="UniProtKB-KW"/>
</dbReference>
<dbReference type="Gene3D" id="3.20.20.60">
    <property type="entry name" value="Phosphoenolpyruvate-binding domains"/>
    <property type="match status" value="1"/>
</dbReference>
<evidence type="ECO:0000256" key="1">
    <source>
        <dbReference type="ARBA" id="ARBA00001946"/>
    </source>
</evidence>
<keyword evidence="8" id="KW-1185">Reference proteome</keyword>
<dbReference type="GO" id="GO:0006107">
    <property type="term" value="P:oxaloacetate metabolic process"/>
    <property type="evidence" value="ECO:0007669"/>
    <property type="project" value="TreeGrafter"/>
</dbReference>
<feature type="binding site" evidence="4">
    <location>
        <position position="59"/>
    </location>
    <ligand>
        <name>substrate</name>
    </ligand>
</feature>
<comment type="caution">
    <text evidence="7">The sequence shown here is derived from an EMBL/GenBank/DDBJ whole genome shotgun (WGS) entry which is preliminary data.</text>
</comment>
<feature type="binding site" evidence="4">
    <location>
        <position position="121"/>
    </location>
    <ligand>
        <name>substrate</name>
    </ligand>
</feature>
<evidence type="ECO:0000256" key="3">
    <source>
        <dbReference type="ARBA" id="ARBA00022842"/>
    </source>
</evidence>
<evidence type="ECO:0000256" key="2">
    <source>
        <dbReference type="ARBA" id="ARBA00022723"/>
    </source>
</evidence>
<dbReference type="PANTHER" id="PTHR32308">
    <property type="entry name" value="LYASE BETA SUBUNIT, PUTATIVE (AFU_ORTHOLOGUE AFUA_4G13030)-RELATED"/>
    <property type="match status" value="1"/>
</dbReference>
<dbReference type="InterPro" id="IPR011206">
    <property type="entry name" value="Citrate_lyase_beta/mcl1/mcl2"/>
</dbReference>
<dbReference type="InterPro" id="IPR005000">
    <property type="entry name" value="Aldolase/citrate-lyase_domain"/>
</dbReference>
<evidence type="ECO:0000313" key="7">
    <source>
        <dbReference type="EMBL" id="OZI52282.1"/>
    </source>
</evidence>
<feature type="binding site" evidence="5">
    <location>
        <position position="121"/>
    </location>
    <ligand>
        <name>Mg(2+)</name>
        <dbReference type="ChEBI" id="CHEBI:18420"/>
    </ligand>
</feature>
<dbReference type="PANTHER" id="PTHR32308:SF0">
    <property type="entry name" value="HPCH_HPAI ALDOLASE_CITRATE LYASE DOMAIN-CONTAINING PROTEIN"/>
    <property type="match status" value="1"/>
</dbReference>
<protein>
    <submittedName>
        <fullName evidence="7">CoA ester lyase</fullName>
    </submittedName>
</protein>
<sequence>MFVPGLNAEAQRAALAAGPDALVADLEEFTAPADRPAARERIVALFDECRAQGVVAATRINKLEDCGLEDLAGVMPGAPDAVFLPHAESAEQIAALDRAITAHETALRLPLGSTEIVPTLESALGVVRALAILSASPRVSSCLLAAEDLSANLGAERAPDGIELHALRARFLVDCVAADCVAIDCPFNFRDSAALEADLRWARRLGLKSKCATFAGQIETIHAVFTPAPDEVARATATVAGYEAERRGEAPAAGAAPIDPPVYNTARRLLARHAAFEQWTAQAPVRTLKGDAA</sequence>
<evidence type="ECO:0000313" key="8">
    <source>
        <dbReference type="Proteomes" id="UP000216913"/>
    </source>
</evidence>
<dbReference type="Pfam" id="PF03328">
    <property type="entry name" value="HpcH_HpaI"/>
    <property type="match status" value="1"/>
</dbReference>
<evidence type="ECO:0000259" key="6">
    <source>
        <dbReference type="Pfam" id="PF03328"/>
    </source>
</evidence>
<gene>
    <name evidence="7" type="ORF">CAL25_11880</name>
</gene>
<comment type="cofactor">
    <cofactor evidence="1">
        <name>Mg(2+)</name>
        <dbReference type="ChEBI" id="CHEBI:18420"/>
    </cofactor>
</comment>
<dbReference type="GO" id="GO:0000287">
    <property type="term" value="F:magnesium ion binding"/>
    <property type="evidence" value="ECO:0007669"/>
    <property type="project" value="TreeGrafter"/>
</dbReference>
<feature type="binding site" evidence="5">
    <location>
        <position position="148"/>
    </location>
    <ligand>
        <name>Mg(2+)</name>
        <dbReference type="ChEBI" id="CHEBI:18420"/>
    </ligand>
</feature>
<dbReference type="PIRSF" id="PIRSF015582">
    <property type="entry name" value="Cit_lyase_B"/>
    <property type="match status" value="1"/>
</dbReference>
<dbReference type="AlphaFoldDB" id="A0A261TT04"/>
<dbReference type="Proteomes" id="UP000216913">
    <property type="component" value="Unassembled WGS sequence"/>
</dbReference>